<reference evidence="2" key="1">
    <citation type="submission" date="2023-03" db="EMBL/GenBank/DDBJ databases">
        <title>Massive genome expansion in bonnet fungi (Mycena s.s.) driven by repeated elements and novel gene families across ecological guilds.</title>
        <authorList>
            <consortium name="Lawrence Berkeley National Laboratory"/>
            <person name="Harder C.B."/>
            <person name="Miyauchi S."/>
            <person name="Viragh M."/>
            <person name="Kuo A."/>
            <person name="Thoen E."/>
            <person name="Andreopoulos B."/>
            <person name="Lu D."/>
            <person name="Skrede I."/>
            <person name="Drula E."/>
            <person name="Henrissat B."/>
            <person name="Morin E."/>
            <person name="Kohler A."/>
            <person name="Barry K."/>
            <person name="LaButti K."/>
            <person name="Morin E."/>
            <person name="Salamov A."/>
            <person name="Lipzen A."/>
            <person name="Mereny Z."/>
            <person name="Hegedus B."/>
            <person name="Baldrian P."/>
            <person name="Stursova M."/>
            <person name="Weitz H."/>
            <person name="Taylor A."/>
            <person name="Grigoriev I.V."/>
            <person name="Nagy L.G."/>
            <person name="Martin F."/>
            <person name="Kauserud H."/>
        </authorList>
    </citation>
    <scope>NUCLEOTIDE SEQUENCE</scope>
    <source>
        <strain evidence="2">CBHHK188m</strain>
    </source>
</reference>
<dbReference type="Gene3D" id="1.10.510.10">
    <property type="entry name" value="Transferase(Phosphotransferase) domain 1"/>
    <property type="match status" value="1"/>
</dbReference>
<sequence length="523" mass="58853">MTNRLQWGQNAEHKYSHYFSQQRAEPPVDVTVSTNITRHSGTRPAGCATNTITLFNPAELCAVLDNNVRLDKAFVESTLHTYGPILRPRDVGDWTFDESPSSVPQVANIETEFYAWYLWLVASPVAHASNAVCYALNLRGANIDIRGVMRADEVRRTIGGGATDIVQHWFEWHDGVAWTKTCILHEFKRDNVLRVDDQCTLAHLIIDEMIQAENGHLVVTTQTQYVLVRLKPSLQLEISEVYSIRNSPTQLEDIAILVLFCTLATVGQRTIYPQETEVWRVHIPQFPTWVLQPYQGVFRDGARQQQTKFCKPRNSFLLPLSWLGLEGEVQLAANDVSIAHGQLLLFFLAARVVAKIAHGVAAAQRLDREFLAYSALRTWQGVAIPRIFGLYMSTDQTTKVLLMSDAGKALRDFSDLEPADKRILFARLVHLHQSGVLHNDIEPRNVTQSETSGPFIIDFDEASFDHVCTGASCKELRRVAQVLQLDAAAELAALDQVARAHPTYLAFAALTFTVWFVYCLLHM</sequence>
<evidence type="ECO:0008006" key="4">
    <source>
        <dbReference type="Google" id="ProtNLM"/>
    </source>
</evidence>
<evidence type="ECO:0000313" key="3">
    <source>
        <dbReference type="Proteomes" id="UP001215280"/>
    </source>
</evidence>
<keyword evidence="1" id="KW-1133">Transmembrane helix</keyword>
<feature type="transmembrane region" description="Helical" evidence="1">
    <location>
        <begin position="504"/>
        <end position="521"/>
    </location>
</feature>
<keyword evidence="1" id="KW-0812">Transmembrane</keyword>
<dbReference type="InterPro" id="IPR011009">
    <property type="entry name" value="Kinase-like_dom_sf"/>
</dbReference>
<dbReference type="AlphaFoldDB" id="A0AAD7IJ59"/>
<proteinExistence type="predicted"/>
<gene>
    <name evidence="2" type="ORF">DFH07DRAFT_964302</name>
</gene>
<dbReference type="SUPFAM" id="SSF56112">
    <property type="entry name" value="Protein kinase-like (PK-like)"/>
    <property type="match status" value="1"/>
</dbReference>
<keyword evidence="3" id="KW-1185">Reference proteome</keyword>
<comment type="caution">
    <text evidence="2">The sequence shown here is derived from an EMBL/GenBank/DDBJ whole genome shotgun (WGS) entry which is preliminary data.</text>
</comment>
<evidence type="ECO:0000256" key="1">
    <source>
        <dbReference type="SAM" id="Phobius"/>
    </source>
</evidence>
<evidence type="ECO:0000313" key="2">
    <source>
        <dbReference type="EMBL" id="KAJ7743055.1"/>
    </source>
</evidence>
<keyword evidence="1" id="KW-0472">Membrane</keyword>
<accession>A0AAD7IJ59</accession>
<protein>
    <recommendedName>
        <fullName evidence="4">Protein kinase domain-containing protein</fullName>
    </recommendedName>
</protein>
<dbReference type="EMBL" id="JARJLG010000114">
    <property type="protein sequence ID" value="KAJ7743055.1"/>
    <property type="molecule type" value="Genomic_DNA"/>
</dbReference>
<dbReference type="Proteomes" id="UP001215280">
    <property type="component" value="Unassembled WGS sequence"/>
</dbReference>
<name>A0AAD7IJ59_9AGAR</name>
<organism evidence="2 3">
    <name type="scientific">Mycena maculata</name>
    <dbReference type="NCBI Taxonomy" id="230809"/>
    <lineage>
        <taxon>Eukaryota</taxon>
        <taxon>Fungi</taxon>
        <taxon>Dikarya</taxon>
        <taxon>Basidiomycota</taxon>
        <taxon>Agaricomycotina</taxon>
        <taxon>Agaricomycetes</taxon>
        <taxon>Agaricomycetidae</taxon>
        <taxon>Agaricales</taxon>
        <taxon>Marasmiineae</taxon>
        <taxon>Mycenaceae</taxon>
        <taxon>Mycena</taxon>
    </lineage>
</organism>